<comment type="similarity">
    <text evidence="1">Belongs to the glycosyl hydrolase 3 family.</text>
</comment>
<dbReference type="Gene3D" id="3.40.50.1700">
    <property type="entry name" value="Glycoside hydrolase family 3 C-terminal domain"/>
    <property type="match status" value="1"/>
</dbReference>
<dbReference type="Gene3D" id="3.20.20.300">
    <property type="entry name" value="Glycoside hydrolase, family 3, N-terminal domain"/>
    <property type="match status" value="1"/>
</dbReference>
<dbReference type="InterPro" id="IPR001764">
    <property type="entry name" value="Glyco_hydro_3_N"/>
</dbReference>
<proteinExistence type="inferred from homology"/>
<evidence type="ECO:0000256" key="3">
    <source>
        <dbReference type="ARBA" id="ARBA00023295"/>
    </source>
</evidence>
<accession>A0A1V0UQE7</accession>
<evidence type="ECO:0000256" key="1">
    <source>
        <dbReference type="ARBA" id="ARBA00005336"/>
    </source>
</evidence>
<evidence type="ECO:0000259" key="4">
    <source>
        <dbReference type="Pfam" id="PF00933"/>
    </source>
</evidence>
<dbReference type="GO" id="GO:0009254">
    <property type="term" value="P:peptidoglycan turnover"/>
    <property type="evidence" value="ECO:0007669"/>
    <property type="project" value="TreeGrafter"/>
</dbReference>
<evidence type="ECO:0000313" key="7">
    <source>
        <dbReference type="Proteomes" id="UP000192727"/>
    </source>
</evidence>
<dbReference type="RefSeq" id="WP_083039047.1">
    <property type="nucleotide sequence ID" value="NZ_CP020557.1"/>
</dbReference>
<organism evidence="6 7">
    <name type="scientific">Paenibacillus larvae subsp. pulvifaciens</name>
    <dbReference type="NCBI Taxonomy" id="1477"/>
    <lineage>
        <taxon>Bacteria</taxon>
        <taxon>Bacillati</taxon>
        <taxon>Bacillota</taxon>
        <taxon>Bacilli</taxon>
        <taxon>Bacillales</taxon>
        <taxon>Paenibacillaceae</taxon>
        <taxon>Paenibacillus</taxon>
    </lineage>
</organism>
<protein>
    <submittedName>
        <fullName evidence="6">Beta-N-acetylhexosaminidase</fullName>
    </submittedName>
</protein>
<dbReference type="PANTHER" id="PTHR30480">
    <property type="entry name" value="BETA-HEXOSAMINIDASE-RELATED"/>
    <property type="match status" value="1"/>
</dbReference>
<dbReference type="InterPro" id="IPR036962">
    <property type="entry name" value="Glyco_hydro_3_N_sf"/>
</dbReference>
<reference evidence="6 7" key="1">
    <citation type="submission" date="2017-03" db="EMBL/GenBank/DDBJ databases">
        <title>Paenibacillus larvae genome sequencing.</title>
        <authorList>
            <person name="Dingman D.W."/>
        </authorList>
    </citation>
    <scope>NUCLEOTIDE SEQUENCE [LARGE SCALE GENOMIC DNA]</scope>
    <source>
        <strain evidence="6 7">SAG 10367</strain>
    </source>
</reference>
<dbReference type="Pfam" id="PF00933">
    <property type="entry name" value="Glyco_hydro_3"/>
    <property type="match status" value="1"/>
</dbReference>
<gene>
    <name evidence="6" type="ORF">B7C51_05240</name>
</gene>
<feature type="domain" description="Glycoside hydrolase family 3 C-terminal" evidence="5">
    <location>
        <begin position="371"/>
        <end position="528"/>
    </location>
</feature>
<dbReference type="NCBIfam" id="NF003740">
    <property type="entry name" value="PRK05337.1"/>
    <property type="match status" value="1"/>
</dbReference>
<dbReference type="GO" id="GO:0005975">
    <property type="term" value="P:carbohydrate metabolic process"/>
    <property type="evidence" value="ECO:0007669"/>
    <property type="project" value="InterPro"/>
</dbReference>
<evidence type="ECO:0000259" key="5">
    <source>
        <dbReference type="Pfam" id="PF01915"/>
    </source>
</evidence>
<dbReference type="EMBL" id="CP020557">
    <property type="protein sequence ID" value="ARF67361.1"/>
    <property type="molecule type" value="Genomic_DNA"/>
</dbReference>
<evidence type="ECO:0000256" key="2">
    <source>
        <dbReference type="ARBA" id="ARBA00022801"/>
    </source>
</evidence>
<dbReference type="Pfam" id="PF01915">
    <property type="entry name" value="Glyco_hydro_3_C"/>
    <property type="match status" value="1"/>
</dbReference>
<feature type="domain" description="Glycoside hydrolase family 3 N-terminal" evidence="4">
    <location>
        <begin position="8"/>
        <end position="332"/>
    </location>
</feature>
<sequence length="536" mass="59134">MLQHEKLTLQHKIGQMVMCGFESRVPDEQIETLITKYKLGNVIYFRRNLDTPLQVFRLSSKLQELAEKEVGIPLLISIDQEGGMVNRTHEGVVGMPGNMTLGALWDPQAAYDSAYVSAEELRAIGINMNFAPCLDVNNNPDNPVIGVRSYGETTELVSKLGVEAMKGYQDGGVAATIKHFPGHGDTQADSHHALPLIPHPARRLRELELVPFQKAINAGADAVMSAHVIFPALEPEHLPSTLSRQVMTRLLREEMGFDGVITTDCLEMKAIDDHYGVAEGAVKAIEAGVDLVLVSHTLTKQVAAIGAILQALESGRLTEERIDESVDRILRLKQKLKLERDSLSEERVRRTVGTLKHQKLAERLYERSITVVKDEGLLPLDKQAKTLAVWTEVRTGTEIDEVIAQQGTLGAYLSERMGNVQEIRIGTEPTDDERQKVLEAASLAEQIIFVSYNASFVPQQLGLIKSLEEVRDRFIVIAGRNPFDLKDLPTVKTFVACYENRPMAMQAAAKVLTGETAPTGRLPVSITADYPIGSCC</sequence>
<dbReference type="PANTHER" id="PTHR30480:SF16">
    <property type="entry name" value="GLYCOSIDE HYDROLASE FAMILY 3 DOMAIN PROTEIN"/>
    <property type="match status" value="1"/>
</dbReference>
<dbReference type="SUPFAM" id="SSF52279">
    <property type="entry name" value="Beta-D-glucan exohydrolase, C-terminal domain"/>
    <property type="match status" value="1"/>
</dbReference>
<dbReference type="InterPro" id="IPR036881">
    <property type="entry name" value="Glyco_hydro_3_C_sf"/>
</dbReference>
<dbReference type="SUPFAM" id="SSF51445">
    <property type="entry name" value="(Trans)glycosidases"/>
    <property type="match status" value="1"/>
</dbReference>
<dbReference type="AlphaFoldDB" id="A0A1V0UQE7"/>
<evidence type="ECO:0000313" key="6">
    <source>
        <dbReference type="EMBL" id="ARF67361.1"/>
    </source>
</evidence>
<dbReference type="InterPro" id="IPR002772">
    <property type="entry name" value="Glyco_hydro_3_C"/>
</dbReference>
<dbReference type="Proteomes" id="UP000192727">
    <property type="component" value="Chromosome"/>
</dbReference>
<name>A0A1V0UQE7_9BACL</name>
<keyword evidence="2" id="KW-0378">Hydrolase</keyword>
<dbReference type="InterPro" id="IPR017853">
    <property type="entry name" value="GH"/>
</dbReference>
<dbReference type="GO" id="GO:0004553">
    <property type="term" value="F:hydrolase activity, hydrolyzing O-glycosyl compounds"/>
    <property type="evidence" value="ECO:0007669"/>
    <property type="project" value="InterPro"/>
</dbReference>
<dbReference type="InterPro" id="IPR050226">
    <property type="entry name" value="NagZ_Beta-hexosaminidase"/>
</dbReference>
<keyword evidence="3" id="KW-0326">Glycosidase</keyword>
<dbReference type="PRINTS" id="PR00133">
    <property type="entry name" value="GLHYDRLASE3"/>
</dbReference>